<dbReference type="PANTHER" id="PTHR28004:SF2">
    <property type="entry name" value="D-SERINE DEHYDRATASE"/>
    <property type="match status" value="1"/>
</dbReference>
<dbReference type="Pfam" id="PF01168">
    <property type="entry name" value="Ala_racemase_N"/>
    <property type="match status" value="1"/>
</dbReference>
<dbReference type="Gene3D" id="3.20.20.10">
    <property type="entry name" value="Alanine racemase"/>
    <property type="match status" value="1"/>
</dbReference>
<dbReference type="EMBL" id="JARGYC010000032">
    <property type="protein sequence ID" value="MDF0601667.1"/>
    <property type="molecule type" value="Genomic_DNA"/>
</dbReference>
<sequence length="349" mass="37122">MATLETPIPVVDLARVEANLRRMQDYCDAHGLKLRPHIKTHKIVELARRQMALGAVGLTCQKLTEAEVMLERGCDDILISYPMIGAEKARRLAALAPRARITVAADSPLAVETAAAAAREAGTAIGVLVEFDSGMGRTGVTTPEAAAALARQVADTEGLRLAGVMTYPTTEATVTFVAALRPLLEADGLDIPTVSGGGTPGAFRSHELGVADELRVGTYIYNDRNTVISGACTLDDCALHVLATVISTPQPGHFILDCGSKTLTSDLSGEGHPGYGLLIDYPDAVIEKLTEEHGIVRTDPAGPAPMLGEKVWILPNHVCPVSNLHDRVVVRHSDGRTEDWEVSARGCTR</sequence>
<evidence type="ECO:0000313" key="4">
    <source>
        <dbReference type="EMBL" id="MDF0601667.1"/>
    </source>
</evidence>
<keyword evidence="5" id="KW-1185">Reference proteome</keyword>
<evidence type="ECO:0000256" key="2">
    <source>
        <dbReference type="ARBA" id="ARBA00023239"/>
    </source>
</evidence>
<dbReference type="InterPro" id="IPR029066">
    <property type="entry name" value="PLP-binding_barrel"/>
</dbReference>
<accession>A0AAE3NW04</accession>
<dbReference type="PANTHER" id="PTHR28004">
    <property type="entry name" value="ZGC:162816-RELATED"/>
    <property type="match status" value="1"/>
</dbReference>
<dbReference type="GO" id="GO:0008784">
    <property type="term" value="F:alanine racemase activity"/>
    <property type="evidence" value="ECO:0007669"/>
    <property type="project" value="UniProtKB-EC"/>
</dbReference>
<dbReference type="SUPFAM" id="SSF51419">
    <property type="entry name" value="PLP-binding barrel"/>
    <property type="match status" value="1"/>
</dbReference>
<dbReference type="InterPro" id="IPR051466">
    <property type="entry name" value="D-amino_acid_metab_enzyme"/>
</dbReference>
<name>A0AAE3NW04_9RHOB</name>
<gene>
    <name evidence="4" type="ORF">P1J78_13060</name>
</gene>
<proteinExistence type="inferred from homology"/>
<keyword evidence="2" id="KW-0456">Lyase</keyword>
<evidence type="ECO:0000259" key="3">
    <source>
        <dbReference type="SMART" id="SM01119"/>
    </source>
</evidence>
<evidence type="ECO:0000256" key="1">
    <source>
        <dbReference type="ARBA" id="ARBA00005323"/>
    </source>
</evidence>
<dbReference type="EC" id="5.1.1.1" evidence="4"/>
<organism evidence="4 5">
    <name type="scientific">Psychromarinibacter sediminicola</name>
    <dbReference type="NCBI Taxonomy" id="3033385"/>
    <lineage>
        <taxon>Bacteria</taxon>
        <taxon>Pseudomonadati</taxon>
        <taxon>Pseudomonadota</taxon>
        <taxon>Alphaproteobacteria</taxon>
        <taxon>Rhodobacterales</taxon>
        <taxon>Paracoccaceae</taxon>
        <taxon>Psychromarinibacter</taxon>
    </lineage>
</organism>
<evidence type="ECO:0000313" key="5">
    <source>
        <dbReference type="Proteomes" id="UP001220964"/>
    </source>
</evidence>
<dbReference type="InterPro" id="IPR026956">
    <property type="entry name" value="D-ser_dehydrat-like_dom"/>
</dbReference>
<dbReference type="InterPro" id="IPR042208">
    <property type="entry name" value="D-ser_dehydrat-like_sf"/>
</dbReference>
<protein>
    <submittedName>
        <fullName evidence="4">Alanine racemase</fullName>
        <ecNumber evidence="4">5.1.1.1</ecNumber>
    </submittedName>
</protein>
<dbReference type="Proteomes" id="UP001220964">
    <property type="component" value="Unassembled WGS sequence"/>
</dbReference>
<dbReference type="Pfam" id="PF14031">
    <property type="entry name" value="D-ser_dehydrat"/>
    <property type="match status" value="1"/>
</dbReference>
<keyword evidence="4" id="KW-0413">Isomerase</keyword>
<comment type="similarity">
    <text evidence="1">Belongs to the DSD1 family.</text>
</comment>
<dbReference type="SMART" id="SM01119">
    <property type="entry name" value="D-ser_dehydrat"/>
    <property type="match status" value="1"/>
</dbReference>
<dbReference type="AlphaFoldDB" id="A0AAE3NW04"/>
<feature type="domain" description="D-serine dehydratase-like" evidence="3">
    <location>
        <begin position="238"/>
        <end position="332"/>
    </location>
</feature>
<comment type="caution">
    <text evidence="4">The sequence shown here is derived from an EMBL/GenBank/DDBJ whole genome shotgun (WGS) entry which is preliminary data.</text>
</comment>
<dbReference type="InterPro" id="IPR001608">
    <property type="entry name" value="Ala_racemase_N"/>
</dbReference>
<reference evidence="4" key="1">
    <citation type="submission" date="2023-03" db="EMBL/GenBank/DDBJ databases">
        <title>Multiphase analysis and comparison of six strains from genera Psychromarinibacter, Lutimaribacter, and Maritimibacter, including a novel species: Psychromarinibacter sediminicola sp. nov.</title>
        <authorList>
            <person name="Wang Y.-H."/>
            <person name="Ye M.-Q."/>
            <person name="Du Z.-J."/>
        </authorList>
    </citation>
    <scope>NUCLEOTIDE SEQUENCE</scope>
    <source>
        <strain evidence="4">C21-152</strain>
    </source>
</reference>
<dbReference type="RefSeq" id="WP_275567808.1">
    <property type="nucleotide sequence ID" value="NZ_JARGYC010000032.1"/>
</dbReference>
<dbReference type="Gene3D" id="2.40.37.20">
    <property type="entry name" value="D-serine dehydratase-like domain"/>
    <property type="match status" value="1"/>
</dbReference>
<dbReference type="GO" id="GO:0036088">
    <property type="term" value="P:D-serine catabolic process"/>
    <property type="evidence" value="ECO:0007669"/>
    <property type="project" value="TreeGrafter"/>
</dbReference>
<dbReference type="GO" id="GO:0008721">
    <property type="term" value="F:D-serine ammonia-lyase activity"/>
    <property type="evidence" value="ECO:0007669"/>
    <property type="project" value="TreeGrafter"/>
</dbReference>